<feature type="signal peptide" evidence="1">
    <location>
        <begin position="1"/>
        <end position="20"/>
    </location>
</feature>
<protein>
    <submittedName>
        <fullName evidence="2">Uncharacterized protein</fullName>
    </submittedName>
</protein>
<name>A0A8B9QD04_APTOW</name>
<accession>A0A8B9QD04</accession>
<keyword evidence="3" id="KW-1185">Reference proteome</keyword>
<organism evidence="2 3">
    <name type="scientific">Apteryx owenii</name>
    <name type="common">Little spotted kiwi</name>
    <dbReference type="NCBI Taxonomy" id="8824"/>
    <lineage>
        <taxon>Eukaryota</taxon>
        <taxon>Metazoa</taxon>
        <taxon>Chordata</taxon>
        <taxon>Craniata</taxon>
        <taxon>Vertebrata</taxon>
        <taxon>Euteleostomi</taxon>
        <taxon>Archelosauria</taxon>
        <taxon>Archosauria</taxon>
        <taxon>Dinosauria</taxon>
        <taxon>Saurischia</taxon>
        <taxon>Theropoda</taxon>
        <taxon>Coelurosauria</taxon>
        <taxon>Aves</taxon>
        <taxon>Palaeognathae</taxon>
        <taxon>Apterygiformes</taxon>
        <taxon>Apterygidae</taxon>
        <taxon>Apteryx</taxon>
    </lineage>
</organism>
<sequence length="116" mass="11873">NNNEPLCWSVCLSVVPSVGGCLSVCIAQRGSCQSQGVCQCVPIGWCVLLSQRVPVSVCQSGGCLSVCVSQSEGVCQSVCVSRYVPVSRCVPVRGCLSVGVCLSGGACQLVSACMHS</sequence>
<dbReference type="AlphaFoldDB" id="A0A8B9QD04"/>
<proteinExistence type="predicted"/>
<feature type="chain" id="PRO_5034132893" evidence="1">
    <location>
        <begin position="21"/>
        <end position="116"/>
    </location>
</feature>
<evidence type="ECO:0000256" key="1">
    <source>
        <dbReference type="SAM" id="SignalP"/>
    </source>
</evidence>
<dbReference type="Ensembl" id="ENSAOWT00000028141.1">
    <property type="protein sequence ID" value="ENSAOWP00000024834.1"/>
    <property type="gene ID" value="ENSAOWG00000016787.1"/>
</dbReference>
<reference evidence="2" key="2">
    <citation type="submission" date="2025-09" db="UniProtKB">
        <authorList>
            <consortium name="Ensembl"/>
        </authorList>
    </citation>
    <scope>IDENTIFICATION</scope>
</reference>
<evidence type="ECO:0000313" key="3">
    <source>
        <dbReference type="Proteomes" id="UP000694424"/>
    </source>
</evidence>
<keyword evidence="1" id="KW-0732">Signal</keyword>
<reference evidence="2" key="1">
    <citation type="submission" date="2025-08" db="UniProtKB">
        <authorList>
            <consortium name="Ensembl"/>
        </authorList>
    </citation>
    <scope>IDENTIFICATION</scope>
</reference>
<evidence type="ECO:0000313" key="2">
    <source>
        <dbReference type="Ensembl" id="ENSAOWP00000024834.1"/>
    </source>
</evidence>
<dbReference type="Proteomes" id="UP000694424">
    <property type="component" value="Unplaced"/>
</dbReference>